<sequence length="55" mass="5921">QMSEVGWDTCDAGPSGLNIPIKGQSISFPFCPVNISLYGLNNAKTKLKLTPQQVL</sequence>
<evidence type="ECO:0000313" key="1">
    <source>
        <dbReference type="EMBL" id="SBP64015.1"/>
    </source>
</evidence>
<accession>A0A1A8BC01</accession>
<organism evidence="1">
    <name type="scientific">Nothobranchius kadleci</name>
    <name type="common">African annual killifish</name>
    <dbReference type="NCBI Taxonomy" id="1051664"/>
    <lineage>
        <taxon>Eukaryota</taxon>
        <taxon>Metazoa</taxon>
        <taxon>Chordata</taxon>
        <taxon>Craniata</taxon>
        <taxon>Vertebrata</taxon>
        <taxon>Euteleostomi</taxon>
        <taxon>Actinopterygii</taxon>
        <taxon>Neopterygii</taxon>
        <taxon>Teleostei</taxon>
        <taxon>Neoteleostei</taxon>
        <taxon>Acanthomorphata</taxon>
        <taxon>Ovalentaria</taxon>
        <taxon>Atherinomorphae</taxon>
        <taxon>Cyprinodontiformes</taxon>
        <taxon>Nothobranchiidae</taxon>
        <taxon>Nothobranchius</taxon>
    </lineage>
</organism>
<feature type="non-terminal residue" evidence="1">
    <location>
        <position position="55"/>
    </location>
</feature>
<feature type="non-terminal residue" evidence="1">
    <location>
        <position position="1"/>
    </location>
</feature>
<dbReference type="EMBL" id="HADZ01000074">
    <property type="protein sequence ID" value="SBP64015.1"/>
    <property type="molecule type" value="Transcribed_RNA"/>
</dbReference>
<name>A0A1A8BC01_NOTKA</name>
<gene>
    <name evidence="1" type="primary">Nfu_g_1_022671</name>
</gene>
<dbReference type="AlphaFoldDB" id="A0A1A8BC01"/>
<reference evidence="1" key="1">
    <citation type="submission" date="2016-05" db="EMBL/GenBank/DDBJ databases">
        <authorList>
            <person name="Lavstsen T."/>
            <person name="Jespersen J.S."/>
        </authorList>
    </citation>
    <scope>NUCLEOTIDE SEQUENCE</scope>
    <source>
        <tissue evidence="1">Brain</tissue>
    </source>
</reference>
<reference evidence="1" key="2">
    <citation type="submission" date="2016-06" db="EMBL/GenBank/DDBJ databases">
        <title>The genome of a short-lived fish provides insights into sex chromosome evolution and the genetic control of aging.</title>
        <authorList>
            <person name="Reichwald K."/>
            <person name="Felder M."/>
            <person name="Petzold A."/>
            <person name="Koch P."/>
            <person name="Groth M."/>
            <person name="Platzer M."/>
        </authorList>
    </citation>
    <scope>NUCLEOTIDE SEQUENCE</scope>
    <source>
        <tissue evidence="1">Brain</tissue>
    </source>
</reference>
<proteinExistence type="predicted"/>
<protein>
    <submittedName>
        <fullName evidence="1">Uncharacterized protein</fullName>
    </submittedName>
</protein>